<dbReference type="InterPro" id="IPR039913">
    <property type="entry name" value="RPAP1/Rba50"/>
</dbReference>
<dbReference type="Pfam" id="PF08620">
    <property type="entry name" value="RPAP1_C"/>
    <property type="match status" value="1"/>
</dbReference>
<feature type="compositionally biased region" description="Basic and acidic residues" evidence="1">
    <location>
        <begin position="22"/>
        <end position="31"/>
    </location>
</feature>
<dbReference type="STRING" id="126793.A5KDW8"/>
<accession>A5KDW8</accession>
<dbReference type="PANTHER" id="PTHR21483">
    <property type="entry name" value="RNA POLYMERASE II-ASSOCIATED PROTEIN 1"/>
    <property type="match status" value="1"/>
</dbReference>
<evidence type="ECO:0000259" key="2">
    <source>
        <dbReference type="Pfam" id="PF08620"/>
    </source>
</evidence>
<dbReference type="InterPro" id="IPR013929">
    <property type="entry name" value="RPAP1_C"/>
</dbReference>
<dbReference type="OMA" id="PFNYVIY"/>
<dbReference type="Proteomes" id="UP000008333">
    <property type="component" value="Unassembled WGS sequence"/>
</dbReference>
<evidence type="ECO:0000256" key="1">
    <source>
        <dbReference type="SAM" id="MobiDB-lite"/>
    </source>
</evidence>
<feature type="compositionally biased region" description="Basic and acidic residues" evidence="1">
    <location>
        <begin position="481"/>
        <end position="499"/>
    </location>
</feature>
<keyword evidence="4" id="KW-1185">Reference proteome</keyword>
<dbReference type="PANTHER" id="PTHR21483:SF18">
    <property type="entry name" value="RNA POLYMERASE II-ASSOCIATED PROTEIN 1"/>
    <property type="match status" value="1"/>
</dbReference>
<dbReference type="RefSeq" id="XP_001608441.1">
    <property type="nucleotide sequence ID" value="XM_001608391.1"/>
</dbReference>
<dbReference type="GO" id="GO:0006366">
    <property type="term" value="P:transcription by RNA polymerase II"/>
    <property type="evidence" value="ECO:0007669"/>
    <property type="project" value="InterPro"/>
</dbReference>
<organism evidence="3 4">
    <name type="scientific">Plasmodium vivax (strain Salvador I)</name>
    <dbReference type="NCBI Taxonomy" id="126793"/>
    <lineage>
        <taxon>Eukaryota</taxon>
        <taxon>Sar</taxon>
        <taxon>Alveolata</taxon>
        <taxon>Apicomplexa</taxon>
        <taxon>Aconoidasida</taxon>
        <taxon>Haemosporida</taxon>
        <taxon>Plasmodiidae</taxon>
        <taxon>Plasmodium</taxon>
        <taxon>Plasmodium (Plasmodium)</taxon>
    </lineage>
</organism>
<feature type="region of interest" description="Disordered" evidence="1">
    <location>
        <begin position="432"/>
        <end position="511"/>
    </location>
</feature>
<feature type="domain" description="RPAP1 C-terminal" evidence="2">
    <location>
        <begin position="202"/>
        <end position="276"/>
    </location>
</feature>
<comment type="caution">
    <text evidence="3">The sequence shown here is derived from an EMBL/GenBank/DDBJ whole genome shotgun (WGS) entry which is preliminary data.</text>
</comment>
<feature type="region of interest" description="Disordered" evidence="1">
    <location>
        <begin position="1074"/>
        <end position="1102"/>
    </location>
</feature>
<dbReference type="EMBL" id="AAKM01002769">
    <property type="protein sequence ID" value="EDL42417.1"/>
    <property type="molecule type" value="Genomic_DNA"/>
</dbReference>
<feature type="compositionally biased region" description="Basic and acidic residues" evidence="1">
    <location>
        <begin position="1"/>
        <end position="14"/>
    </location>
</feature>
<dbReference type="InParanoid" id="A5KDW8"/>
<name>A5KDW8_PLAVS</name>
<dbReference type="GeneID" id="5471324"/>
<feature type="region of interest" description="Disordered" evidence="1">
    <location>
        <begin position="124"/>
        <end position="161"/>
    </location>
</feature>
<feature type="compositionally biased region" description="Acidic residues" evidence="1">
    <location>
        <begin position="437"/>
        <end position="446"/>
    </location>
</feature>
<reference evidence="3 4" key="1">
    <citation type="journal article" date="2008" name="Nature">
        <title>Comparative genomics of the neglected human malaria parasite Plasmodium vivax.</title>
        <authorList>
            <person name="Carlton J.M."/>
            <person name="Adams J.H."/>
            <person name="Silva J.C."/>
            <person name="Bidwell S.L."/>
            <person name="Lorenzi H."/>
            <person name="Caler E."/>
            <person name="Crabtree J."/>
            <person name="Angiuoli S.V."/>
            <person name="Merino E.F."/>
            <person name="Amedeo P."/>
            <person name="Cheng Q."/>
            <person name="Coulson R.M."/>
            <person name="Crabb B.S."/>
            <person name="Del Portillo H.A."/>
            <person name="Essien K."/>
            <person name="Feldblyum T.V."/>
            <person name="Fernandez-Becerra C."/>
            <person name="Gilson P.R."/>
            <person name="Gueye A.H."/>
            <person name="Guo X."/>
            <person name="Kang'a S."/>
            <person name="Kooij T.W."/>
            <person name="Korsinczky M."/>
            <person name="Meyer E.V."/>
            <person name="Nene V."/>
            <person name="Paulsen I."/>
            <person name="White O."/>
            <person name="Ralph S.A."/>
            <person name="Ren Q."/>
            <person name="Sargeant T.J."/>
            <person name="Salzberg S.L."/>
            <person name="Stoeckert C.J."/>
            <person name="Sullivan S.A."/>
            <person name="Yamamoto M.M."/>
            <person name="Hoffman S.L."/>
            <person name="Wortman J.R."/>
            <person name="Gardner M.J."/>
            <person name="Galinski M.R."/>
            <person name="Barnwell J.W."/>
            <person name="Fraser-Liggett C.M."/>
        </authorList>
    </citation>
    <scope>NUCLEOTIDE SEQUENCE [LARGE SCALE GENOMIC DNA]</scope>
    <source>
        <strain evidence="3 4">Salvador I</strain>
    </source>
</reference>
<evidence type="ECO:0000313" key="4">
    <source>
        <dbReference type="Proteomes" id="UP000008333"/>
    </source>
</evidence>
<dbReference type="KEGG" id="pvx:PVX_111080"/>
<protein>
    <recommendedName>
        <fullName evidence="2">RPAP1 C-terminal domain-containing protein</fullName>
    </recommendedName>
</protein>
<evidence type="ECO:0000313" key="3">
    <source>
        <dbReference type="EMBL" id="EDL42417.1"/>
    </source>
</evidence>
<gene>
    <name evidence="3" type="ORF">PVX_111080</name>
</gene>
<proteinExistence type="predicted"/>
<dbReference type="FunCoup" id="A5KDW8">
    <property type="interactions" value="759"/>
</dbReference>
<feature type="region of interest" description="Disordered" evidence="1">
    <location>
        <begin position="1"/>
        <end position="85"/>
    </location>
</feature>
<feature type="compositionally biased region" description="Basic and acidic residues" evidence="1">
    <location>
        <begin position="145"/>
        <end position="161"/>
    </location>
</feature>
<feature type="compositionally biased region" description="Basic and acidic residues" evidence="1">
    <location>
        <begin position="447"/>
        <end position="473"/>
    </location>
</feature>
<sequence>MERLQDKLRQERTNDQPILNRCDFDIVERYVDSSSEEGGGAEEEEEEEQRHGEHQGATEQPRQGEQRPSGRAGQTNPPPRVSFPPALHRSLLNLQKDNLQERLNLGKIYGALDAVSDVNASSTVNTSKTANTANGGGNEPNGGEKASHGDADRKGGSNQVKEKHQLTFQLNQNEMAKLQWTNPVRDEEVRVIKNFGEIKLHEVRFDFEGKLRIQINETELNMKKKKKVFNNFDGLYHHNDEPLNSGYTFPEMIFLCQSSHSNQVSIALKIMANVCVNSRLRAFPFDEDLASALCRDRGDLHHDESNSHLELRAPPRRDKYSFGFTYRRFFTYLNSDLNLFDKLLFLLRHCRNRNIEMGSIHCLDSYTFPNNVCSLKEDVVFDYWGEGDSPVLRFFHDYEVFSYLDLFSDGAFLFEGCNVYFCGTRKGGAAKPCASEDAGEEADEQADEHADEHAGKAKLGGEETGHSRNHSEQWEGTDWSEVARKLKRGDAAGGRENRAKWTNGPNGENPPTAMVAEVPIEEELIAHLEPISSISDDLQEMQKINVKMVHLGGFHKSAHEDILTNISTILQNNFGVVEVENSCVCLLIGLLARCRQQVNLLSCTDLMGNLQKIYESKIIGSELHREREHRGVSQADHVETNFTYNLITLIRYVIIYNYHKDLLQKFKVLSFLLFHRSLPFIRKDGDRRRVFFLATEVLKVCRLLLFCNLYVEPVDYFHEVINHLNYGDIQDDHGVYEKFLSQVYLYLATYNIVGSGVDLSGFLYTNKVISTLQIRVGALLRRGVGKRVPHMSAGDADTPTGDTPTGGRQKTKWDFALLCELQLIHQCAVYLFSVFWSVRRKRLIGEKHVGCEQLEALLQTLQVLLRAVIERFDALLGAYAGEPLREQPPKEPPNEWRRDARCPNVVQKIIRRMTDGPLPFSYVIYKDEIDWHFFFVILLQIVNTILLIVAELPFSSLDKGNQTTLKHFNRIAEDVATFERDTLIHFKRDVFYVEHGKDSCSLFLPLSYLFYNIYGFRRGTHLMWRHTDQFAENAVERLLYSLSFCSSVPLSYFCLRAIFATPSEGSIIPGGETNGGISSSQKCDHLGSSASDEMDPSRGRSNGCDERMIGEATPINGDHVDIPKNIILFLGKYVQGKFLLYHSKKSIFLLLLKNLFRECNRRCEEASKKRDALVQSVLTFLLNRHIIHFIGKHMDVSIFFKYFIQIFIIHEGKSIGDSLGEKREVYANLVRIAEEYIFRRVASTDSEGEPPPVVRDIHRVVNNFGRENPPSDANGEGAHREDGPGVYPLNTHLARFLKTNRRSINACTWQKRIQISAQLSVAIFEKIIESFKMAYFFSPLMFAILFFLSSTSFPEECRNVFYRDTDLMKILSKNVFIRFSDDGMNYIVFTTSTCYGREETNFLIDLTPLFPSILSLLLDDSQSDWFPPTMQDYFGALRAQYPYPRFAFSKRGKTRRDELQVLPNWELSAQPIFENYHAVVLSP</sequence>